<evidence type="ECO:0000256" key="1">
    <source>
        <dbReference type="SAM" id="MobiDB-lite"/>
    </source>
</evidence>
<dbReference type="Proteomes" id="UP000053707">
    <property type="component" value="Unassembled WGS sequence"/>
</dbReference>
<keyword evidence="2" id="KW-0812">Transmembrane</keyword>
<protein>
    <submittedName>
        <fullName evidence="3">Uncharacterized protein</fullName>
    </submittedName>
</protein>
<gene>
    <name evidence="3" type="ORF">AU192_10295</name>
</gene>
<feature type="compositionally biased region" description="Low complexity" evidence="1">
    <location>
        <begin position="101"/>
        <end position="125"/>
    </location>
</feature>
<name>A0A101A0Q2_9MYCO</name>
<feature type="region of interest" description="Disordered" evidence="1">
    <location>
        <begin position="1"/>
        <end position="23"/>
    </location>
</feature>
<organism evidence="3 4">
    <name type="scientific">Mycobacterium lehmannii</name>
    <dbReference type="NCBI Taxonomy" id="2048550"/>
    <lineage>
        <taxon>Bacteria</taxon>
        <taxon>Bacillati</taxon>
        <taxon>Actinomycetota</taxon>
        <taxon>Actinomycetes</taxon>
        <taxon>Mycobacteriales</taxon>
        <taxon>Mycobacteriaceae</taxon>
        <taxon>Mycobacterium</taxon>
    </lineage>
</organism>
<comment type="caution">
    <text evidence="3">The sequence shown here is derived from an EMBL/GenBank/DDBJ whole genome shotgun (WGS) entry which is preliminary data.</text>
</comment>
<accession>A0A101A0Q2</accession>
<dbReference type="EMBL" id="LQIR01000067">
    <property type="protein sequence ID" value="KUI07875.1"/>
    <property type="molecule type" value="Genomic_DNA"/>
</dbReference>
<evidence type="ECO:0000313" key="4">
    <source>
        <dbReference type="Proteomes" id="UP000053707"/>
    </source>
</evidence>
<keyword evidence="2" id="KW-1133">Transmembrane helix</keyword>
<dbReference type="RefSeq" id="WP_064399881.1">
    <property type="nucleotide sequence ID" value="NZ_LQIR01000067.1"/>
</dbReference>
<sequence>MPGGNSNDHGRGEDPPQQPWYNRTPEVVGASLLGLVAIGLLVLAVSFVAGRSSAPPQAPLNYVEPTFTPTETPTATTATTGTVTSTNPPETTEINDPPPSETTTSGSETTSSSETTTSSERPPTSEADEDDAETTTRTTRRPRTNVTRTLYPNP</sequence>
<keyword evidence="4" id="KW-1185">Reference proteome</keyword>
<dbReference type="AlphaFoldDB" id="A0A101A0Q2"/>
<feature type="region of interest" description="Disordered" evidence="1">
    <location>
        <begin position="52"/>
        <end position="154"/>
    </location>
</feature>
<proteinExistence type="predicted"/>
<feature type="transmembrane region" description="Helical" evidence="2">
    <location>
        <begin position="27"/>
        <end position="49"/>
    </location>
</feature>
<evidence type="ECO:0000313" key="3">
    <source>
        <dbReference type="EMBL" id="KUI07875.1"/>
    </source>
</evidence>
<reference evidence="3 4" key="1">
    <citation type="submission" date="2016-01" db="EMBL/GenBank/DDBJ databases">
        <authorList>
            <consortium name="TB Trials Study Group"/>
            <person name="Sutton G."/>
            <person name="Brinkac L."/>
            <person name="Sanka R."/>
            <person name="Adams M."/>
            <person name="Lau E.L."/>
            <person name="Macaden R."/>
            <person name="Grewal H.M.S."/>
        </authorList>
    </citation>
    <scope>NUCLEOTIDE SEQUENCE [LARGE SCALE GENOMIC DNA]</scope>
    <source>
        <strain evidence="3 4">IS-1744</strain>
    </source>
</reference>
<feature type="compositionally biased region" description="Low complexity" evidence="1">
    <location>
        <begin position="144"/>
        <end position="154"/>
    </location>
</feature>
<evidence type="ECO:0000256" key="2">
    <source>
        <dbReference type="SAM" id="Phobius"/>
    </source>
</evidence>
<keyword evidence="2" id="KW-0472">Membrane</keyword>
<feature type="compositionally biased region" description="Low complexity" evidence="1">
    <location>
        <begin position="64"/>
        <end position="92"/>
    </location>
</feature>